<gene>
    <name evidence="10" type="primary">pfkB</name>
    <name evidence="10" type="ORF">LRP50_00900</name>
</gene>
<evidence type="ECO:0000256" key="3">
    <source>
        <dbReference type="ARBA" id="ARBA00022741"/>
    </source>
</evidence>
<dbReference type="InterPro" id="IPR029056">
    <property type="entry name" value="Ribokinase-like"/>
</dbReference>
<dbReference type="PANTHER" id="PTHR46566:SF5">
    <property type="entry name" value="1-PHOSPHOFRUCTOKINASE"/>
    <property type="match status" value="1"/>
</dbReference>
<proteinExistence type="inferred from homology"/>
<evidence type="ECO:0000256" key="6">
    <source>
        <dbReference type="ARBA" id="ARBA00047745"/>
    </source>
</evidence>
<dbReference type="NCBIfam" id="TIGR03168">
    <property type="entry name" value="1-PFK"/>
    <property type="match status" value="1"/>
</dbReference>
<dbReference type="InterPro" id="IPR017583">
    <property type="entry name" value="Tagatose/fructose_Pkinase"/>
</dbReference>
<keyword evidence="2 7" id="KW-0808">Transferase</keyword>
<evidence type="ECO:0000256" key="5">
    <source>
        <dbReference type="ARBA" id="ARBA00022840"/>
    </source>
</evidence>
<dbReference type="GO" id="GO:0008662">
    <property type="term" value="F:1-phosphofructokinase activity"/>
    <property type="evidence" value="ECO:0007669"/>
    <property type="project" value="UniProtKB-EC"/>
</dbReference>
<comment type="similarity">
    <text evidence="1 7 8">Belongs to the carbohydrate kinase PfkB family.</text>
</comment>
<feature type="domain" description="Carbohydrate kinase PfkB" evidence="9">
    <location>
        <begin position="33"/>
        <end position="294"/>
    </location>
</feature>
<evidence type="ECO:0000313" key="11">
    <source>
        <dbReference type="Proteomes" id="UP001149400"/>
    </source>
</evidence>
<dbReference type="PROSITE" id="PS00583">
    <property type="entry name" value="PFKB_KINASES_1"/>
    <property type="match status" value="1"/>
</dbReference>
<dbReference type="InterPro" id="IPR011611">
    <property type="entry name" value="PfkB_dom"/>
</dbReference>
<organism evidence="10 11">
    <name type="scientific">Enterovibrio gelatinilyticus</name>
    <dbReference type="NCBI Taxonomy" id="2899819"/>
    <lineage>
        <taxon>Bacteria</taxon>
        <taxon>Pseudomonadati</taxon>
        <taxon>Pseudomonadota</taxon>
        <taxon>Gammaproteobacteria</taxon>
        <taxon>Vibrionales</taxon>
        <taxon>Vibrionaceae</taxon>
        <taxon>Enterovibrio</taxon>
    </lineage>
</organism>
<keyword evidence="11" id="KW-1185">Reference proteome</keyword>
<evidence type="ECO:0000259" key="9">
    <source>
        <dbReference type="Pfam" id="PF00294"/>
    </source>
</evidence>
<dbReference type="PIRSF" id="PIRSF000535">
    <property type="entry name" value="1PFK/6PFK/LacC"/>
    <property type="match status" value="1"/>
</dbReference>
<protein>
    <recommendedName>
        <fullName evidence="7">Phosphofructokinase</fullName>
    </recommendedName>
</protein>
<dbReference type="RefSeq" id="WP_274162743.1">
    <property type="nucleotide sequence ID" value="NZ_JAJUBC010000001.1"/>
</dbReference>
<evidence type="ECO:0000256" key="1">
    <source>
        <dbReference type="ARBA" id="ARBA00010688"/>
    </source>
</evidence>
<comment type="function">
    <text evidence="8">Catalyzes the ATP-dependent phosphorylation of fructose-l-phosphate to fructose-l,6-bisphosphate.</text>
</comment>
<evidence type="ECO:0000256" key="2">
    <source>
        <dbReference type="ARBA" id="ARBA00022679"/>
    </source>
</evidence>
<keyword evidence="3 8" id="KW-0547">Nucleotide-binding</keyword>
<evidence type="ECO:0000256" key="8">
    <source>
        <dbReference type="RuleBase" id="RU369061"/>
    </source>
</evidence>
<reference evidence="10" key="1">
    <citation type="submission" date="2021-12" db="EMBL/GenBank/DDBJ databases">
        <title>Enterovibrio ZSDZ35 sp. nov. and Enterovibrio ZSDZ42 sp. nov., isolated from coastal seawater in Qingdao.</title>
        <authorList>
            <person name="Zhang P."/>
        </authorList>
    </citation>
    <scope>NUCLEOTIDE SEQUENCE</scope>
    <source>
        <strain evidence="10">ZSDZ42</strain>
    </source>
</reference>
<comment type="catalytic activity">
    <reaction evidence="6 8">
        <text>beta-D-fructose 1-phosphate + ATP = beta-D-fructose 1,6-bisphosphate + ADP + H(+)</text>
        <dbReference type="Rhea" id="RHEA:14213"/>
        <dbReference type="ChEBI" id="CHEBI:15378"/>
        <dbReference type="ChEBI" id="CHEBI:30616"/>
        <dbReference type="ChEBI" id="CHEBI:32966"/>
        <dbReference type="ChEBI" id="CHEBI:138881"/>
        <dbReference type="ChEBI" id="CHEBI:456216"/>
        <dbReference type="EC" id="2.7.1.56"/>
    </reaction>
</comment>
<sequence length="322" mass="34243">MNSNSVVTVTLNPALDMTGTMGTLKAGFVNLIDSSNLNPGGKGVNVAKVLAELGAKVTVTGFLGAENQDPFAHLFELLGVNDKFIRVEGASRINVKLVEDTGRVTDLNFPGVTVDDDSLQTFENTLLELAESNDLFVIAGSLPVGVTPEHLHGWISALREKGKKVFFDSSNAALVEGLKASPWLVKPNDEELSQWAGRELSDYQSLLDAGSALADTGIQNVVISRGADGVLWCSDGEWFASKPPKMEVVSTVGAGDTLVAGMCWAELNQWTKEESLSFATALSALAVTQINVGVSDIHQVTAIQNEIRVESLSANNQAGVER</sequence>
<comment type="caution">
    <text evidence="10">The sequence shown here is derived from an EMBL/GenBank/DDBJ whole genome shotgun (WGS) entry which is preliminary data.</text>
</comment>
<dbReference type="PANTHER" id="PTHR46566">
    <property type="entry name" value="1-PHOSPHOFRUCTOKINASE-RELATED"/>
    <property type="match status" value="1"/>
</dbReference>
<keyword evidence="5 8" id="KW-0067">ATP-binding</keyword>
<dbReference type="EMBL" id="JAJUBC010000001">
    <property type="protein sequence ID" value="MDD1791686.1"/>
    <property type="molecule type" value="Genomic_DNA"/>
</dbReference>
<dbReference type="InterPro" id="IPR022463">
    <property type="entry name" value="1-PFruKinase"/>
</dbReference>
<name>A0ABT5QUL4_9GAMM</name>
<evidence type="ECO:0000256" key="4">
    <source>
        <dbReference type="ARBA" id="ARBA00022777"/>
    </source>
</evidence>
<keyword evidence="4 8" id="KW-0418">Kinase</keyword>
<dbReference type="SUPFAM" id="SSF53613">
    <property type="entry name" value="Ribokinase-like"/>
    <property type="match status" value="1"/>
</dbReference>
<evidence type="ECO:0000256" key="7">
    <source>
        <dbReference type="PIRNR" id="PIRNR000535"/>
    </source>
</evidence>
<evidence type="ECO:0000313" key="10">
    <source>
        <dbReference type="EMBL" id="MDD1791686.1"/>
    </source>
</evidence>
<dbReference type="Gene3D" id="3.40.1190.20">
    <property type="match status" value="1"/>
</dbReference>
<dbReference type="Proteomes" id="UP001149400">
    <property type="component" value="Unassembled WGS sequence"/>
</dbReference>
<dbReference type="NCBIfam" id="TIGR03828">
    <property type="entry name" value="pfkB"/>
    <property type="match status" value="1"/>
</dbReference>
<accession>A0ABT5QUL4</accession>
<dbReference type="InterPro" id="IPR002173">
    <property type="entry name" value="Carboh/pur_kinase_PfkB_CS"/>
</dbReference>
<dbReference type="CDD" id="cd01164">
    <property type="entry name" value="FruK_PfkB_like"/>
    <property type="match status" value="1"/>
</dbReference>
<dbReference type="Pfam" id="PF00294">
    <property type="entry name" value="PfkB"/>
    <property type="match status" value="1"/>
</dbReference>